<dbReference type="EMBL" id="MN739754">
    <property type="protein sequence ID" value="QHT25040.1"/>
    <property type="molecule type" value="Genomic_DNA"/>
</dbReference>
<dbReference type="PANTHER" id="PTHR23327">
    <property type="entry name" value="RING FINGER PROTEIN 127"/>
    <property type="match status" value="1"/>
</dbReference>
<protein>
    <recommendedName>
        <fullName evidence="1">RING-type domain-containing protein</fullName>
    </recommendedName>
</protein>
<dbReference type="InterPro" id="IPR001841">
    <property type="entry name" value="Znf_RING"/>
</dbReference>
<dbReference type="PROSITE" id="PS50089">
    <property type="entry name" value="ZF_RING_2"/>
    <property type="match status" value="1"/>
</dbReference>
<proteinExistence type="predicted"/>
<reference evidence="2" key="1">
    <citation type="journal article" date="2020" name="Nature">
        <title>Giant virus diversity and host interactions through global metagenomics.</title>
        <authorList>
            <person name="Schulz F."/>
            <person name="Roux S."/>
            <person name="Paez-Espino D."/>
            <person name="Jungbluth S."/>
            <person name="Walsh D.A."/>
            <person name="Denef V.J."/>
            <person name="McMahon K.D."/>
            <person name="Konstantinidis K.T."/>
            <person name="Eloe-Fadrosh E.A."/>
            <person name="Kyrpides N.C."/>
            <person name="Woyke T."/>
        </authorList>
    </citation>
    <scope>NUCLEOTIDE SEQUENCE</scope>
    <source>
        <strain evidence="2">GVMAG-M-3300023179-150</strain>
    </source>
</reference>
<sequence length="147" mass="17266">MEITTNKKNELIKCLKCSVCQKLLCQPVTLFCQDTFCQSCLITRERQNNNHTCPTCKLQYFRPPIANFKLSELIDKLFPEEIKIRKEEIEKLPKPDEKETLKEEIIKSTWRDVINKKKSTNNGQVQLNADVFFLPINTQNLNNNLYN</sequence>
<feature type="domain" description="RING-type" evidence="1">
    <location>
        <begin position="17"/>
        <end position="57"/>
    </location>
</feature>
<evidence type="ECO:0000313" key="2">
    <source>
        <dbReference type="EMBL" id="QHT25040.1"/>
    </source>
</evidence>
<dbReference type="AlphaFoldDB" id="A0A6C0E8Z7"/>
<dbReference type="InterPro" id="IPR013083">
    <property type="entry name" value="Znf_RING/FYVE/PHD"/>
</dbReference>
<organism evidence="2">
    <name type="scientific">viral metagenome</name>
    <dbReference type="NCBI Taxonomy" id="1070528"/>
    <lineage>
        <taxon>unclassified sequences</taxon>
        <taxon>metagenomes</taxon>
        <taxon>organismal metagenomes</taxon>
    </lineage>
</organism>
<name>A0A6C0E8Z7_9ZZZZ</name>
<evidence type="ECO:0000259" key="1">
    <source>
        <dbReference type="PROSITE" id="PS50089"/>
    </source>
</evidence>
<dbReference type="Gene3D" id="3.30.40.10">
    <property type="entry name" value="Zinc/RING finger domain, C3HC4 (zinc finger)"/>
    <property type="match status" value="1"/>
</dbReference>
<accession>A0A6C0E8Z7</accession>
<dbReference type="SUPFAM" id="SSF57850">
    <property type="entry name" value="RING/U-box"/>
    <property type="match status" value="1"/>
</dbReference>